<dbReference type="PANTHER" id="PTHR43425:SF2">
    <property type="entry name" value="OXYGEN-INSENSITIVE NADPH NITROREDUCTASE"/>
    <property type="match status" value="1"/>
</dbReference>
<evidence type="ECO:0000256" key="3">
    <source>
        <dbReference type="ARBA" id="ARBA00022643"/>
    </source>
</evidence>
<dbReference type="InterPro" id="IPR016446">
    <property type="entry name" value="Flavin_OxRdtase_Frp"/>
</dbReference>
<keyword evidence="8" id="KW-1185">Reference proteome</keyword>
<evidence type="ECO:0000256" key="2">
    <source>
        <dbReference type="ARBA" id="ARBA00022630"/>
    </source>
</evidence>
<gene>
    <name evidence="7" type="primary">nfsA</name>
    <name evidence="7" type="ORF">OB236_29355</name>
</gene>
<dbReference type="CDD" id="cd02146">
    <property type="entry name" value="NfsA-like"/>
    <property type="match status" value="1"/>
</dbReference>
<organism evidence="7 8">
    <name type="scientific">Paenibacillus baimaensis</name>
    <dbReference type="NCBI Taxonomy" id="2982185"/>
    <lineage>
        <taxon>Bacteria</taxon>
        <taxon>Bacillati</taxon>
        <taxon>Bacillota</taxon>
        <taxon>Bacilli</taxon>
        <taxon>Bacillales</taxon>
        <taxon>Paenibacillaceae</taxon>
        <taxon>Paenibacillus</taxon>
    </lineage>
</organism>
<dbReference type="InterPro" id="IPR000415">
    <property type="entry name" value="Nitroreductase-like"/>
</dbReference>
<dbReference type="SUPFAM" id="SSF55469">
    <property type="entry name" value="FMN-dependent nitroreductase-like"/>
    <property type="match status" value="1"/>
</dbReference>
<evidence type="ECO:0000256" key="1">
    <source>
        <dbReference type="ARBA" id="ARBA00008366"/>
    </source>
</evidence>
<dbReference type="InterPro" id="IPR029479">
    <property type="entry name" value="Nitroreductase"/>
</dbReference>
<dbReference type="Proteomes" id="UP001652445">
    <property type="component" value="Unassembled WGS sequence"/>
</dbReference>
<accession>A0ABT2UNU0</accession>
<protein>
    <submittedName>
        <fullName evidence="7">Oxygen-insensitive NADPH nitroreductase</fullName>
    </submittedName>
</protein>
<keyword evidence="2 5" id="KW-0285">Flavoprotein</keyword>
<keyword evidence="3 5" id="KW-0288">FMN</keyword>
<dbReference type="PANTHER" id="PTHR43425">
    <property type="entry name" value="OXYGEN-INSENSITIVE NADPH NITROREDUCTASE"/>
    <property type="match status" value="1"/>
</dbReference>
<dbReference type="Gene3D" id="3.40.109.10">
    <property type="entry name" value="NADH Oxidase"/>
    <property type="match status" value="1"/>
</dbReference>
<feature type="domain" description="Nitroreductase" evidence="6">
    <location>
        <begin position="9"/>
        <end position="165"/>
    </location>
</feature>
<evidence type="ECO:0000313" key="8">
    <source>
        <dbReference type="Proteomes" id="UP001652445"/>
    </source>
</evidence>
<evidence type="ECO:0000313" key="7">
    <source>
        <dbReference type="EMBL" id="MCU6796237.1"/>
    </source>
</evidence>
<comment type="similarity">
    <text evidence="1 5">Belongs to the flavin oxidoreductase frp family.</text>
</comment>
<keyword evidence="5" id="KW-0521">NADP</keyword>
<dbReference type="NCBIfam" id="NF008033">
    <property type="entry name" value="PRK10765.1"/>
    <property type="match status" value="1"/>
</dbReference>
<evidence type="ECO:0000256" key="4">
    <source>
        <dbReference type="ARBA" id="ARBA00023002"/>
    </source>
</evidence>
<name>A0ABT2UNU0_9BACL</name>
<dbReference type="PIRSF" id="PIRSF005426">
    <property type="entry name" value="Frp"/>
    <property type="match status" value="1"/>
</dbReference>
<dbReference type="RefSeq" id="WP_262687048.1">
    <property type="nucleotide sequence ID" value="NZ_JAOQIO010000099.1"/>
</dbReference>
<comment type="caution">
    <text evidence="7">The sequence shown here is derived from an EMBL/GenBank/DDBJ whole genome shotgun (WGS) entry which is preliminary data.</text>
</comment>
<evidence type="ECO:0000259" key="6">
    <source>
        <dbReference type="Pfam" id="PF00881"/>
    </source>
</evidence>
<proteinExistence type="inferred from homology"/>
<evidence type="ECO:0000256" key="5">
    <source>
        <dbReference type="PIRNR" id="PIRNR005426"/>
    </source>
</evidence>
<keyword evidence="4 5" id="KW-0560">Oxidoreductase</keyword>
<dbReference type="Pfam" id="PF00881">
    <property type="entry name" value="Nitroreductase"/>
    <property type="match status" value="1"/>
</dbReference>
<reference evidence="7 8" key="1">
    <citation type="submission" date="2022-09" db="EMBL/GenBank/DDBJ databases">
        <authorList>
            <person name="Han X.L."/>
            <person name="Wang Q."/>
            <person name="Lu T."/>
        </authorList>
    </citation>
    <scope>NUCLEOTIDE SEQUENCE [LARGE SCALE GENOMIC DNA]</scope>
    <source>
        <strain evidence="7 8">WQ 127069</strain>
    </source>
</reference>
<sequence>MNETIKLLTSHQSIRKFTNQPVTQEQLETIVTAAQWASSSSHVQAYSIIHVTDEAMRGQISEWTGNQLHVLNSPVFLVWCADLHRLRTAYEINENADKAYLGSAENWIVATVDVALAAQNAAIAAESLGLGIVYIGGIRNHIEDVSKLLRLPKYTSPIFGMCIGYPDQDPGQKPRLPLQAILHHNTYQTDDMLEQILKYDQTMKDYISKRTNGKRSGTWSEDMKNKLKTPTRMQIKAYLEAQGLDVQ</sequence>
<dbReference type="EMBL" id="JAOQIO010000099">
    <property type="protein sequence ID" value="MCU6796237.1"/>
    <property type="molecule type" value="Genomic_DNA"/>
</dbReference>